<evidence type="ECO:0000313" key="2">
    <source>
        <dbReference type="Proteomes" id="UP000054321"/>
    </source>
</evidence>
<dbReference type="EMBL" id="KN832910">
    <property type="protein sequence ID" value="KIM92682.1"/>
    <property type="molecule type" value="Genomic_DNA"/>
</dbReference>
<gene>
    <name evidence="1" type="ORF">OIDMADRAFT_139250</name>
</gene>
<reference evidence="1 2" key="1">
    <citation type="submission" date="2014-04" db="EMBL/GenBank/DDBJ databases">
        <authorList>
            <consortium name="DOE Joint Genome Institute"/>
            <person name="Kuo A."/>
            <person name="Martino E."/>
            <person name="Perotto S."/>
            <person name="Kohler A."/>
            <person name="Nagy L.G."/>
            <person name="Floudas D."/>
            <person name="Copeland A."/>
            <person name="Barry K.W."/>
            <person name="Cichocki N."/>
            <person name="Veneault-Fourrey C."/>
            <person name="LaButti K."/>
            <person name="Lindquist E.A."/>
            <person name="Lipzen A."/>
            <person name="Lundell T."/>
            <person name="Morin E."/>
            <person name="Murat C."/>
            <person name="Sun H."/>
            <person name="Tunlid A."/>
            <person name="Henrissat B."/>
            <person name="Grigoriev I.V."/>
            <person name="Hibbett D.S."/>
            <person name="Martin F."/>
            <person name="Nordberg H.P."/>
            <person name="Cantor M.N."/>
            <person name="Hua S.X."/>
        </authorList>
    </citation>
    <scope>NUCLEOTIDE SEQUENCE [LARGE SCALE GENOMIC DNA]</scope>
    <source>
        <strain evidence="1 2">Zn</strain>
    </source>
</reference>
<evidence type="ECO:0000313" key="1">
    <source>
        <dbReference type="EMBL" id="KIM92682.1"/>
    </source>
</evidence>
<dbReference type="HOGENOM" id="CLU_3147252_0_0_1"/>
<dbReference type="Proteomes" id="UP000054321">
    <property type="component" value="Unassembled WGS sequence"/>
</dbReference>
<dbReference type="OrthoDB" id="4362974at2759"/>
<protein>
    <submittedName>
        <fullName evidence="1">Uncharacterized protein</fullName>
    </submittedName>
</protein>
<reference evidence="2" key="2">
    <citation type="submission" date="2015-01" db="EMBL/GenBank/DDBJ databases">
        <title>Evolutionary Origins and Diversification of the Mycorrhizal Mutualists.</title>
        <authorList>
            <consortium name="DOE Joint Genome Institute"/>
            <consortium name="Mycorrhizal Genomics Consortium"/>
            <person name="Kohler A."/>
            <person name="Kuo A."/>
            <person name="Nagy L.G."/>
            <person name="Floudas D."/>
            <person name="Copeland A."/>
            <person name="Barry K.W."/>
            <person name="Cichocki N."/>
            <person name="Veneault-Fourrey C."/>
            <person name="LaButti K."/>
            <person name="Lindquist E.A."/>
            <person name="Lipzen A."/>
            <person name="Lundell T."/>
            <person name="Morin E."/>
            <person name="Murat C."/>
            <person name="Riley R."/>
            <person name="Ohm R."/>
            <person name="Sun H."/>
            <person name="Tunlid A."/>
            <person name="Henrissat B."/>
            <person name="Grigoriev I.V."/>
            <person name="Hibbett D.S."/>
            <person name="Martin F."/>
        </authorList>
    </citation>
    <scope>NUCLEOTIDE SEQUENCE [LARGE SCALE GENOMIC DNA]</scope>
    <source>
        <strain evidence="2">Zn</strain>
    </source>
</reference>
<name>A0A0C3CSP2_OIDMZ</name>
<keyword evidence="2" id="KW-1185">Reference proteome</keyword>
<feature type="non-terminal residue" evidence="1">
    <location>
        <position position="1"/>
    </location>
</feature>
<accession>A0A0C3CSP2</accession>
<proteinExistence type="predicted"/>
<organism evidence="1 2">
    <name type="scientific">Oidiodendron maius (strain Zn)</name>
    <dbReference type="NCBI Taxonomy" id="913774"/>
    <lineage>
        <taxon>Eukaryota</taxon>
        <taxon>Fungi</taxon>
        <taxon>Dikarya</taxon>
        <taxon>Ascomycota</taxon>
        <taxon>Pezizomycotina</taxon>
        <taxon>Leotiomycetes</taxon>
        <taxon>Leotiomycetes incertae sedis</taxon>
        <taxon>Myxotrichaceae</taxon>
        <taxon>Oidiodendron</taxon>
    </lineage>
</organism>
<dbReference type="AlphaFoldDB" id="A0A0C3CSP2"/>
<sequence length="49" mass="5921">DLKERKKIIVLYIPITEMIADRITKPFSRNIFLRFKELIELITSRSRSK</sequence>
<dbReference type="InParanoid" id="A0A0C3CSP2"/>